<dbReference type="Proteomes" id="UP000321331">
    <property type="component" value="Unassembled WGS sequence"/>
</dbReference>
<sequence>MSEKAREVLECSMLQGSSRESRLAGVEMDPQMMDVDVLLMVMVWILWKFEALERPKSPPALTAADLRECELALALAMVELLKLCFWFQNGKWYLIALHNATLATRQCTVRRIDAYCLEVQMTQSSSYNLGLDYFVQQFQHNH</sequence>
<gene>
    <name evidence="1" type="ORF">FocTR4_00010203</name>
</gene>
<proteinExistence type="predicted"/>
<protein>
    <submittedName>
        <fullName evidence="1">Uncharacterized protein</fullName>
    </submittedName>
</protein>
<reference evidence="1 2" key="1">
    <citation type="submission" date="2019-07" db="EMBL/GenBank/DDBJ databases">
        <title>The First High-Quality Draft Genome Sequence of the Causal Agent of the Current Panama Disease Epidemic.</title>
        <authorList>
            <person name="Warmington R.J."/>
            <person name="Kay W."/>
            <person name="Jeffries A."/>
            <person name="Bebber D."/>
            <person name="Moore K."/>
            <person name="Studholme D.J."/>
        </authorList>
    </citation>
    <scope>NUCLEOTIDE SEQUENCE [LARGE SCALE GENOMIC DNA]</scope>
    <source>
        <strain evidence="1 2">TR4</strain>
    </source>
</reference>
<evidence type="ECO:0000313" key="1">
    <source>
        <dbReference type="EMBL" id="TXC06327.1"/>
    </source>
</evidence>
<organism evidence="1 2">
    <name type="scientific">Fusarium oxysporum f. sp. cubense</name>
    <dbReference type="NCBI Taxonomy" id="61366"/>
    <lineage>
        <taxon>Eukaryota</taxon>
        <taxon>Fungi</taxon>
        <taxon>Dikarya</taxon>
        <taxon>Ascomycota</taxon>
        <taxon>Pezizomycotina</taxon>
        <taxon>Sordariomycetes</taxon>
        <taxon>Hypocreomycetidae</taxon>
        <taxon>Hypocreales</taxon>
        <taxon>Nectriaceae</taxon>
        <taxon>Fusarium</taxon>
        <taxon>Fusarium oxysporum species complex</taxon>
    </lineage>
</organism>
<dbReference type="EMBL" id="VMNF01000006">
    <property type="protein sequence ID" value="TXC06327.1"/>
    <property type="molecule type" value="Genomic_DNA"/>
</dbReference>
<accession>A0A5C6T6E6</accession>
<comment type="caution">
    <text evidence="1">The sequence shown here is derived from an EMBL/GenBank/DDBJ whole genome shotgun (WGS) entry which is preliminary data.</text>
</comment>
<dbReference type="AlphaFoldDB" id="A0A5C6T6E6"/>
<evidence type="ECO:0000313" key="2">
    <source>
        <dbReference type="Proteomes" id="UP000321331"/>
    </source>
</evidence>
<name>A0A5C6T6E6_FUSOC</name>